<comment type="caution">
    <text evidence="13">The sequence shown here is derived from an EMBL/GenBank/DDBJ whole genome shotgun (WGS) entry which is preliminary data.</text>
</comment>
<dbReference type="InterPro" id="IPR012910">
    <property type="entry name" value="Plug_dom"/>
</dbReference>
<dbReference type="Proteomes" id="UP000260759">
    <property type="component" value="Unassembled WGS sequence"/>
</dbReference>
<evidence type="ECO:0000256" key="4">
    <source>
        <dbReference type="ARBA" id="ARBA00022692"/>
    </source>
</evidence>
<feature type="chain" id="PRO_5036074108" evidence="10">
    <location>
        <begin position="32"/>
        <end position="1034"/>
    </location>
</feature>
<dbReference type="InterPro" id="IPR037066">
    <property type="entry name" value="Plug_dom_sf"/>
</dbReference>
<dbReference type="InterPro" id="IPR023997">
    <property type="entry name" value="TonB-dep_OMP_SusC/RagA_CS"/>
</dbReference>
<evidence type="ECO:0000256" key="2">
    <source>
        <dbReference type="ARBA" id="ARBA00022448"/>
    </source>
</evidence>
<evidence type="ECO:0000256" key="5">
    <source>
        <dbReference type="ARBA" id="ARBA00023077"/>
    </source>
</evidence>
<reference evidence="15 16" key="1">
    <citation type="submission" date="2018-08" db="EMBL/GenBank/DDBJ databases">
        <title>A genome reference for cultivated species of the human gut microbiota.</title>
        <authorList>
            <person name="Zou Y."/>
            <person name="Xue W."/>
            <person name="Luo G."/>
        </authorList>
    </citation>
    <scope>NUCLEOTIDE SEQUENCE [LARGE SCALE GENOMIC DNA]</scope>
    <source>
        <strain evidence="14 16">AF28-11</strain>
        <strain evidence="13 15">OM03-4</strain>
    </source>
</reference>
<feature type="domain" description="TonB-dependent receptor plug" evidence="12">
    <location>
        <begin position="123"/>
        <end position="228"/>
    </location>
</feature>
<dbReference type="InterPro" id="IPR023996">
    <property type="entry name" value="TonB-dep_OMP_SusC/RagA"/>
</dbReference>
<dbReference type="SUPFAM" id="SSF56935">
    <property type="entry name" value="Porins"/>
    <property type="match status" value="1"/>
</dbReference>
<keyword evidence="3 8" id="KW-1134">Transmembrane beta strand</keyword>
<evidence type="ECO:0000313" key="14">
    <source>
        <dbReference type="EMBL" id="RGQ51535.1"/>
    </source>
</evidence>
<evidence type="ECO:0000313" key="16">
    <source>
        <dbReference type="Proteomes" id="UP000283680"/>
    </source>
</evidence>
<dbReference type="NCBIfam" id="TIGR04056">
    <property type="entry name" value="OMP_RagA_SusC"/>
    <property type="match status" value="1"/>
</dbReference>
<dbReference type="EMBL" id="QSVA01000003">
    <property type="protein sequence ID" value="RGN95839.1"/>
    <property type="molecule type" value="Genomic_DNA"/>
</dbReference>
<comment type="subcellular location">
    <subcellularLocation>
        <location evidence="1 8">Cell outer membrane</location>
        <topology evidence="1 8">Multi-pass membrane protein</topology>
    </subcellularLocation>
</comment>
<sequence length="1034" mass="114296">MKQNLKQTARERFAAMTLFLLICLPFSLVQAQTVKVNGRVTDDLNEPMIGVSIVEKGTANGCITDIDGNYTLNVKQGATLVYSYIGYVALERKAVAGVMNIILKEDSQALDEVVVVGYGVQKKSSVTGAISQVKSEDIQNRSITRAEEALQGKTAGVQLVSTTSQPGSSPTIRIRGFSSNGTSDPLYVVDGLIVNDLSSIDPNNIKSMEVLKDAASAAIYGAQAGNGVVLITTKSGSQGTSSISYDFQYSINSLARRPELLNSQEYLTQMKEADPTFTDVNIRELISNGVWDGVSSTDWYDVAFNASPASRHTVTFQGANDKGSYFLSLNNLYDNGIIREDRDTYKRLSVMLNADYKIKPWLKVGTTANYANYTSKAISDGSGGTSYVSMIATVMTLAPYIADTYPADALPTQMQAQIANGFTLLQNANGDYYSCLGTMEQVHPMVAIRMNDKKNTGNSLMGTLYANFTPIKDLVFTTRLGYRIATDNTYTHNNLYYGSASASNKDRNGVTRTSLSTTYYQWENFVNYNTTLLDTHNISAMLGMSYSQSDQIYVSAGVDKIAKDNLLYADVDWPAGDAVKSTGGHNYIYRKLSYFGRVGYDYKNRYMAQFAMRADAADASVLPPTNRWGYFPSASVGWTISNEDFFAENNHTPITFLKVRSSWGQNGSTSNLSGYKYSNALITNAAGYPFSNSKINYMTSAQPSQLYNPDLKWETSEQLNIGLDLRAFKDRFSLSMDWYKKKTKDLIVSNIIIPYEAGNSAAPMNAGNVVNEGFELEASWRDNIGDFSYSVSGNIATLKNEVTYLDPHVSGGRIEGSTTMASNGSFSAFEEGFPVWYFRGYQVDHLNENGDPVFRDNDGNGSINANDKAMIGKPMPDFTYGLTLTASYKNFDLSVFGNGSVGNDVFMSYSYNRILYSLKEMYDQRWTPQNLSAKYARPQLTNADKYGLSDAYVFDGSYFRIKQIQLGYTFPKQWTKKIMIDNLRVYASLDNFFLFTKYPGLDPEVSSTTTSGMGVDYGNYPTTKKVVFGLSVTF</sequence>
<comment type="similarity">
    <text evidence="8 9">Belongs to the TonB-dependent receptor family.</text>
</comment>
<dbReference type="Pfam" id="PF07715">
    <property type="entry name" value="Plug"/>
    <property type="match status" value="1"/>
</dbReference>
<keyword evidence="10" id="KW-0732">Signal</keyword>
<dbReference type="InterPro" id="IPR039426">
    <property type="entry name" value="TonB-dep_rcpt-like"/>
</dbReference>
<dbReference type="GO" id="GO:0009279">
    <property type="term" value="C:cell outer membrane"/>
    <property type="evidence" value="ECO:0007669"/>
    <property type="project" value="UniProtKB-SubCell"/>
</dbReference>
<keyword evidence="2 8" id="KW-0813">Transport</keyword>
<evidence type="ECO:0000256" key="6">
    <source>
        <dbReference type="ARBA" id="ARBA00023136"/>
    </source>
</evidence>
<dbReference type="EMBL" id="QRTH01000004">
    <property type="protein sequence ID" value="RGQ51535.1"/>
    <property type="molecule type" value="Genomic_DNA"/>
</dbReference>
<evidence type="ECO:0000256" key="3">
    <source>
        <dbReference type="ARBA" id="ARBA00022452"/>
    </source>
</evidence>
<evidence type="ECO:0000313" key="13">
    <source>
        <dbReference type="EMBL" id="RGN95839.1"/>
    </source>
</evidence>
<keyword evidence="4 8" id="KW-0812">Transmembrane</keyword>
<keyword evidence="5 9" id="KW-0798">TonB box</keyword>
<evidence type="ECO:0000256" key="7">
    <source>
        <dbReference type="ARBA" id="ARBA00023237"/>
    </source>
</evidence>
<organism evidence="13 15">
    <name type="scientific">Bacteroides uniformis</name>
    <dbReference type="NCBI Taxonomy" id="820"/>
    <lineage>
        <taxon>Bacteria</taxon>
        <taxon>Pseudomonadati</taxon>
        <taxon>Bacteroidota</taxon>
        <taxon>Bacteroidia</taxon>
        <taxon>Bacteroidales</taxon>
        <taxon>Bacteroidaceae</taxon>
        <taxon>Bacteroides</taxon>
    </lineage>
</organism>
<dbReference type="RefSeq" id="WP_117599790.1">
    <property type="nucleotide sequence ID" value="NZ_CAXTQO010000020.1"/>
</dbReference>
<dbReference type="InterPro" id="IPR036942">
    <property type="entry name" value="Beta-barrel_TonB_sf"/>
</dbReference>
<dbReference type="InterPro" id="IPR008969">
    <property type="entry name" value="CarboxyPept-like_regulatory"/>
</dbReference>
<proteinExistence type="inferred from homology"/>
<evidence type="ECO:0000256" key="9">
    <source>
        <dbReference type="RuleBase" id="RU003357"/>
    </source>
</evidence>
<keyword evidence="13" id="KW-0675">Receptor</keyword>
<dbReference type="AlphaFoldDB" id="A0A396ESI0"/>
<dbReference type="Pfam" id="PF13715">
    <property type="entry name" value="CarbopepD_reg_2"/>
    <property type="match status" value="1"/>
</dbReference>
<name>A0A396ESI0_BACUN</name>
<dbReference type="Gene3D" id="2.170.130.10">
    <property type="entry name" value="TonB-dependent receptor, plug domain"/>
    <property type="match status" value="1"/>
</dbReference>
<dbReference type="Proteomes" id="UP000283680">
    <property type="component" value="Unassembled WGS sequence"/>
</dbReference>
<dbReference type="SUPFAM" id="SSF49464">
    <property type="entry name" value="Carboxypeptidase regulatory domain-like"/>
    <property type="match status" value="1"/>
</dbReference>
<evidence type="ECO:0000256" key="10">
    <source>
        <dbReference type="SAM" id="SignalP"/>
    </source>
</evidence>
<evidence type="ECO:0000313" key="15">
    <source>
        <dbReference type="Proteomes" id="UP000260759"/>
    </source>
</evidence>
<keyword evidence="6 8" id="KW-0472">Membrane</keyword>
<evidence type="ECO:0000256" key="8">
    <source>
        <dbReference type="PROSITE-ProRule" id="PRU01360"/>
    </source>
</evidence>
<protein>
    <submittedName>
        <fullName evidence="13">TonB-dependent receptor</fullName>
    </submittedName>
</protein>
<feature type="domain" description="TonB-dependent receptor-like beta-barrel" evidence="11">
    <location>
        <begin position="475"/>
        <end position="991"/>
    </location>
</feature>
<evidence type="ECO:0000259" key="11">
    <source>
        <dbReference type="Pfam" id="PF00593"/>
    </source>
</evidence>
<feature type="signal peptide" evidence="10">
    <location>
        <begin position="1"/>
        <end position="31"/>
    </location>
</feature>
<dbReference type="PROSITE" id="PS52016">
    <property type="entry name" value="TONB_DEPENDENT_REC_3"/>
    <property type="match status" value="1"/>
</dbReference>
<dbReference type="Pfam" id="PF00593">
    <property type="entry name" value="TonB_dep_Rec_b-barrel"/>
    <property type="match status" value="1"/>
</dbReference>
<accession>A0A396ESI0</accession>
<dbReference type="InterPro" id="IPR000531">
    <property type="entry name" value="Beta-barrel_TonB"/>
</dbReference>
<gene>
    <name evidence="14" type="ORF">DWY92_10230</name>
    <name evidence="13" type="ORF">DXB37_04480</name>
</gene>
<evidence type="ECO:0000259" key="12">
    <source>
        <dbReference type="Pfam" id="PF07715"/>
    </source>
</evidence>
<evidence type="ECO:0000256" key="1">
    <source>
        <dbReference type="ARBA" id="ARBA00004571"/>
    </source>
</evidence>
<dbReference type="NCBIfam" id="TIGR04057">
    <property type="entry name" value="SusC_RagA_signa"/>
    <property type="match status" value="1"/>
</dbReference>
<keyword evidence="7 8" id="KW-0998">Cell outer membrane</keyword>
<dbReference type="Gene3D" id="2.40.170.20">
    <property type="entry name" value="TonB-dependent receptor, beta-barrel domain"/>
    <property type="match status" value="1"/>
</dbReference>